<evidence type="ECO:0000313" key="11">
    <source>
        <dbReference type="EMBL" id="RMA81324.1"/>
    </source>
</evidence>
<dbReference type="GO" id="GO:0015627">
    <property type="term" value="C:type II protein secretion system complex"/>
    <property type="evidence" value="ECO:0007669"/>
    <property type="project" value="InterPro"/>
</dbReference>
<dbReference type="InterPro" id="IPR045584">
    <property type="entry name" value="Pilin-like"/>
</dbReference>
<keyword evidence="12" id="KW-1185">Reference proteome</keyword>
<keyword evidence="9 10" id="KW-0472">Membrane</keyword>
<dbReference type="Pfam" id="PF11612">
    <property type="entry name" value="T2SSJ"/>
    <property type="match status" value="1"/>
</dbReference>
<comment type="similarity">
    <text evidence="2">Belongs to the GSP J family.</text>
</comment>
<dbReference type="GO" id="GO:0005886">
    <property type="term" value="C:plasma membrane"/>
    <property type="evidence" value="ECO:0007669"/>
    <property type="project" value="UniProtKB-SubCell"/>
</dbReference>
<dbReference type="PANTHER" id="PTHR39583:SF2">
    <property type="entry name" value="TYPE II SECRETION SYSTEM PROTEIN J"/>
    <property type="match status" value="1"/>
</dbReference>
<sequence length="210" mass="23235">MANSSPALANPRQRGLTLVEVLVALVITSLMAMIGYQSLVAAANSSEGVGEAADSLVAYQLTMSALEDDISEFRARPITDNYGEQRAAIEGGIDREVLLEISRGGRYRSPRQLATSLERVRYRLDDGTLWRESWYQLDRVLAEPTTQRELLSGIEEIEVTFLVTQNGRIVPYDAWDSNVAGRLNLTRPEAIEIKILTADLGEVKVLVNLN</sequence>
<dbReference type="InterPro" id="IPR051621">
    <property type="entry name" value="T2SS_protein_J"/>
</dbReference>
<dbReference type="Proteomes" id="UP000267187">
    <property type="component" value="Unassembled WGS sequence"/>
</dbReference>
<dbReference type="PROSITE" id="PS00409">
    <property type="entry name" value="PROKAR_NTER_METHYL"/>
    <property type="match status" value="1"/>
</dbReference>
<evidence type="ECO:0000313" key="12">
    <source>
        <dbReference type="Proteomes" id="UP000267187"/>
    </source>
</evidence>
<dbReference type="GO" id="GO:0015628">
    <property type="term" value="P:protein secretion by the type II secretion system"/>
    <property type="evidence" value="ECO:0007669"/>
    <property type="project" value="InterPro"/>
</dbReference>
<dbReference type="InterPro" id="IPR010055">
    <property type="entry name" value="T2SS_protein-GspJ"/>
</dbReference>
<dbReference type="EMBL" id="REFJ01000002">
    <property type="protein sequence ID" value="RMA81324.1"/>
    <property type="molecule type" value="Genomic_DNA"/>
</dbReference>
<evidence type="ECO:0000256" key="6">
    <source>
        <dbReference type="ARBA" id="ARBA00022519"/>
    </source>
</evidence>
<keyword evidence="6" id="KW-0997">Cell inner membrane</keyword>
<name>A0A3M0AAT4_9GAMM</name>
<evidence type="ECO:0000256" key="7">
    <source>
        <dbReference type="ARBA" id="ARBA00022692"/>
    </source>
</evidence>
<evidence type="ECO:0000256" key="1">
    <source>
        <dbReference type="ARBA" id="ARBA00004377"/>
    </source>
</evidence>
<reference evidence="11 12" key="1">
    <citation type="submission" date="2018-10" db="EMBL/GenBank/DDBJ databases">
        <title>Genomic Encyclopedia of Type Strains, Phase IV (KMG-IV): sequencing the most valuable type-strain genomes for metagenomic binning, comparative biology and taxonomic classification.</title>
        <authorList>
            <person name="Goeker M."/>
        </authorList>
    </citation>
    <scope>NUCLEOTIDE SEQUENCE [LARGE SCALE GENOMIC DNA]</scope>
    <source>
        <strain evidence="11 12">DSM 25080</strain>
    </source>
</reference>
<evidence type="ECO:0000256" key="10">
    <source>
        <dbReference type="SAM" id="Phobius"/>
    </source>
</evidence>
<comment type="subcellular location">
    <subcellularLocation>
        <location evidence="1">Cell inner membrane</location>
        <topology evidence="1">Single-pass membrane protein</topology>
    </subcellularLocation>
</comment>
<evidence type="ECO:0000256" key="2">
    <source>
        <dbReference type="ARBA" id="ARBA00011084"/>
    </source>
</evidence>
<organism evidence="11 12">
    <name type="scientific">Umboniibacter marinipuniceus</name>
    <dbReference type="NCBI Taxonomy" id="569599"/>
    <lineage>
        <taxon>Bacteria</taxon>
        <taxon>Pseudomonadati</taxon>
        <taxon>Pseudomonadota</taxon>
        <taxon>Gammaproteobacteria</taxon>
        <taxon>Cellvibrionales</taxon>
        <taxon>Cellvibrionaceae</taxon>
        <taxon>Umboniibacter</taxon>
    </lineage>
</organism>
<keyword evidence="7 10" id="KW-0812">Transmembrane</keyword>
<evidence type="ECO:0000256" key="5">
    <source>
        <dbReference type="ARBA" id="ARBA00022481"/>
    </source>
</evidence>
<evidence type="ECO:0000256" key="9">
    <source>
        <dbReference type="ARBA" id="ARBA00023136"/>
    </source>
</evidence>
<dbReference type="Gene3D" id="3.10.610.10">
    <property type="entry name" value="GSPII I/J protein-like"/>
    <property type="match status" value="1"/>
</dbReference>
<dbReference type="RefSeq" id="WP_170150791.1">
    <property type="nucleotide sequence ID" value="NZ_REFJ01000002.1"/>
</dbReference>
<evidence type="ECO:0000256" key="4">
    <source>
        <dbReference type="ARBA" id="ARBA00022475"/>
    </source>
</evidence>
<protein>
    <recommendedName>
        <fullName evidence="3">Type II secretion system protein J</fullName>
    </recommendedName>
</protein>
<evidence type="ECO:0000256" key="3">
    <source>
        <dbReference type="ARBA" id="ARBA00021539"/>
    </source>
</evidence>
<accession>A0A3M0AAT4</accession>
<dbReference type="NCBIfam" id="TIGR02532">
    <property type="entry name" value="IV_pilin_GFxxxE"/>
    <property type="match status" value="1"/>
</dbReference>
<keyword evidence="5" id="KW-0488">Methylation</keyword>
<dbReference type="SUPFAM" id="SSF54523">
    <property type="entry name" value="Pili subunits"/>
    <property type="match status" value="1"/>
</dbReference>
<gene>
    <name evidence="11" type="ORF">DFR27_1141</name>
</gene>
<dbReference type="InterPro" id="IPR012902">
    <property type="entry name" value="N_methyl_site"/>
</dbReference>
<feature type="transmembrane region" description="Helical" evidence="10">
    <location>
        <begin position="16"/>
        <end position="36"/>
    </location>
</feature>
<dbReference type="NCBIfam" id="TIGR01711">
    <property type="entry name" value="gspJ"/>
    <property type="match status" value="1"/>
</dbReference>
<dbReference type="PANTHER" id="PTHR39583">
    <property type="entry name" value="TYPE II SECRETION SYSTEM PROTEIN J-RELATED"/>
    <property type="match status" value="1"/>
</dbReference>
<keyword evidence="4" id="KW-1003">Cell membrane</keyword>
<dbReference type="AlphaFoldDB" id="A0A3M0AAT4"/>
<comment type="caution">
    <text evidence="11">The sequence shown here is derived from an EMBL/GenBank/DDBJ whole genome shotgun (WGS) entry which is preliminary data.</text>
</comment>
<keyword evidence="8 10" id="KW-1133">Transmembrane helix</keyword>
<dbReference type="Pfam" id="PF07963">
    <property type="entry name" value="N_methyl"/>
    <property type="match status" value="1"/>
</dbReference>
<evidence type="ECO:0000256" key="8">
    <source>
        <dbReference type="ARBA" id="ARBA00022989"/>
    </source>
</evidence>
<proteinExistence type="inferred from homology"/>